<dbReference type="GeneID" id="36291615"/>
<feature type="compositionally biased region" description="Low complexity" evidence="1">
    <location>
        <begin position="505"/>
        <end position="516"/>
    </location>
</feature>
<dbReference type="Proteomes" id="UP000077154">
    <property type="component" value="Unassembled WGS sequence"/>
</dbReference>
<dbReference type="InterPro" id="IPR036052">
    <property type="entry name" value="TrpB-like_PALP_sf"/>
</dbReference>
<organism evidence="3">
    <name type="scientific">Pseudogymnoascus destructans</name>
    <dbReference type="NCBI Taxonomy" id="655981"/>
    <lineage>
        <taxon>Eukaryota</taxon>
        <taxon>Fungi</taxon>
        <taxon>Dikarya</taxon>
        <taxon>Ascomycota</taxon>
        <taxon>Pezizomycotina</taxon>
        <taxon>Leotiomycetes</taxon>
        <taxon>Thelebolales</taxon>
        <taxon>Thelebolaceae</taxon>
        <taxon>Pseudogymnoascus</taxon>
    </lineage>
</organism>
<dbReference type="InterPro" id="IPR001763">
    <property type="entry name" value="Rhodanese-like_dom"/>
</dbReference>
<reference evidence="3" key="1">
    <citation type="submission" date="2016-03" db="EMBL/GenBank/DDBJ databases">
        <title>Updated assembly of Pseudogymnoascus destructans, the fungus causing white-nose syndrome of bats.</title>
        <authorList>
            <person name="Palmer J.M."/>
            <person name="Drees K.P."/>
            <person name="Foster J.T."/>
            <person name="Lindner D.L."/>
        </authorList>
    </citation>
    <scope>NUCLEOTIDE SEQUENCE [LARGE SCALE GENOMIC DNA]</scope>
    <source>
        <strain evidence="3">20631-21</strain>
    </source>
</reference>
<dbReference type="SMART" id="SM00450">
    <property type="entry name" value="RHOD"/>
    <property type="match status" value="1"/>
</dbReference>
<evidence type="ECO:0000313" key="3">
    <source>
        <dbReference type="EMBL" id="OAF54999.1"/>
    </source>
</evidence>
<dbReference type="Pfam" id="PF00291">
    <property type="entry name" value="PALP"/>
    <property type="match status" value="1"/>
</dbReference>
<dbReference type="Gene3D" id="3.40.50.1100">
    <property type="match status" value="2"/>
</dbReference>
<accession>A0A176ZYB8</accession>
<dbReference type="EMBL" id="KV441413">
    <property type="protein sequence ID" value="OAF54999.1"/>
    <property type="molecule type" value="Genomic_DNA"/>
</dbReference>
<dbReference type="SUPFAM" id="SSF53686">
    <property type="entry name" value="Tryptophan synthase beta subunit-like PLP-dependent enzymes"/>
    <property type="match status" value="1"/>
</dbReference>
<feature type="region of interest" description="Disordered" evidence="1">
    <location>
        <begin position="503"/>
        <end position="523"/>
    </location>
</feature>
<feature type="domain" description="Rhodanese" evidence="2">
    <location>
        <begin position="377"/>
        <end position="497"/>
    </location>
</feature>
<dbReference type="InterPro" id="IPR036873">
    <property type="entry name" value="Rhodanese-like_dom_sf"/>
</dbReference>
<dbReference type="eggNOG" id="KOG1252">
    <property type="taxonomic scope" value="Eukaryota"/>
</dbReference>
<dbReference type="VEuPathDB" id="FungiDB:GMDG_07916"/>
<dbReference type="PROSITE" id="PS50206">
    <property type="entry name" value="RHODANESE_3"/>
    <property type="match status" value="1"/>
</dbReference>
<dbReference type="InterPro" id="IPR050214">
    <property type="entry name" value="Cys_Synth/Cystath_Beta-Synth"/>
</dbReference>
<dbReference type="CDD" id="cd00158">
    <property type="entry name" value="RHOD"/>
    <property type="match status" value="1"/>
</dbReference>
<dbReference type="InterPro" id="IPR001926">
    <property type="entry name" value="TrpB-like_PALP"/>
</dbReference>
<dbReference type="SUPFAM" id="SSF52821">
    <property type="entry name" value="Rhodanese/Cell cycle control phosphatase"/>
    <property type="match status" value="1"/>
</dbReference>
<dbReference type="FunFam" id="3.40.50.1100:FF:000058">
    <property type="entry name" value="Cysteine synthase B, putative"/>
    <property type="match status" value="1"/>
</dbReference>
<dbReference type="AlphaFoldDB" id="A0A176ZYB8"/>
<evidence type="ECO:0000256" key="1">
    <source>
        <dbReference type="SAM" id="MobiDB-lite"/>
    </source>
</evidence>
<dbReference type="OrthoDB" id="10259545at2759"/>
<gene>
    <name evidence="3" type="ORF">VC83_08575</name>
</gene>
<dbReference type="PANTHER" id="PTHR10314">
    <property type="entry name" value="CYSTATHIONINE BETA-SYNTHASE"/>
    <property type="match status" value="1"/>
</dbReference>
<sequence>MSAQQYLNVYTGLDSLRNYWDPNKQPPLPLVEVPLSLNPFHQDGVRIYAKMMSALPANNVKALPAMHMLQSEKMTQGKIKTLVEYSSGSTVVSLGMIARILYGIEDTRAFLSNKTSLAKLQMMRFFGLNISVFGGPSQPEPEDARGGIYRAHKLAQDRDDTYNPNQYVNDLNWGAHMKWTGPQIIAQLPQINVFCAGMGTAGTMTGIGTYLKQAKPSITRVGVCTKPGDRVPGPRSHALLAPINFPWKQAVDELEECGSQDAYRLSMELSREGLVCGPSSGFNLQGLYNYLQKKKDAGAMKELSGDDGEIHCVFICCDLPYQYLDDYFVKLDERYFHPIQNSNLLNVDLHRYDEAWELEAPAAMSKLYSTTEIPIQCRPEWFLIDLRDTTDFESGHLPDAANWPLKSLARGGKSPFFESQVLEKQWLELESLFVSKNGNSEGRLKALNSPGHSVMILCYDGDTARVATSVLRARDIEAWSVRGGMLGYEFGHLLVSPINAGVAEQPQQPQQPQPSQIKVDGGF</sequence>
<proteinExistence type="predicted"/>
<dbReference type="RefSeq" id="XP_024320302.1">
    <property type="nucleotide sequence ID" value="XM_024472123.1"/>
</dbReference>
<evidence type="ECO:0000259" key="2">
    <source>
        <dbReference type="PROSITE" id="PS50206"/>
    </source>
</evidence>
<name>A0A176ZYB8_9PEZI</name>
<dbReference type="Gene3D" id="3.40.250.10">
    <property type="entry name" value="Rhodanese-like domain"/>
    <property type="match status" value="1"/>
</dbReference>
<protein>
    <recommendedName>
        <fullName evidence="2">Rhodanese domain-containing protein</fullName>
    </recommendedName>
</protein>